<dbReference type="PROSITE" id="PS51257">
    <property type="entry name" value="PROKAR_LIPOPROTEIN"/>
    <property type="match status" value="1"/>
</dbReference>
<gene>
    <name evidence="2" type="ORF">BRE01_11510</name>
</gene>
<accession>A0ABQ0TJ73</accession>
<feature type="signal peptide" evidence="1">
    <location>
        <begin position="1"/>
        <end position="29"/>
    </location>
</feature>
<evidence type="ECO:0000313" key="2">
    <source>
        <dbReference type="EMBL" id="GED67449.1"/>
    </source>
</evidence>
<proteinExistence type="predicted"/>
<evidence type="ECO:0000256" key="1">
    <source>
        <dbReference type="SAM" id="SignalP"/>
    </source>
</evidence>
<dbReference type="EMBL" id="BJON01000004">
    <property type="protein sequence ID" value="GED67449.1"/>
    <property type="molecule type" value="Genomic_DNA"/>
</dbReference>
<protein>
    <recommendedName>
        <fullName evidence="4">Lipoprotein</fullName>
    </recommendedName>
</protein>
<keyword evidence="1" id="KW-0732">Signal</keyword>
<reference evidence="2 3" key="1">
    <citation type="submission" date="2019-06" db="EMBL/GenBank/DDBJ databases">
        <title>Whole genome shotgun sequence of Brevibacillus reuszeri NBRC 15719.</title>
        <authorList>
            <person name="Hosoyama A."/>
            <person name="Uohara A."/>
            <person name="Ohji S."/>
            <person name="Ichikawa N."/>
        </authorList>
    </citation>
    <scope>NUCLEOTIDE SEQUENCE [LARGE SCALE GENOMIC DNA]</scope>
    <source>
        <strain evidence="2 3">NBRC 15719</strain>
    </source>
</reference>
<dbReference type="Proteomes" id="UP000319578">
    <property type="component" value="Unassembled WGS sequence"/>
</dbReference>
<organism evidence="2 3">
    <name type="scientific">Brevibacillus reuszeri</name>
    <dbReference type="NCBI Taxonomy" id="54915"/>
    <lineage>
        <taxon>Bacteria</taxon>
        <taxon>Bacillati</taxon>
        <taxon>Bacillota</taxon>
        <taxon>Bacilli</taxon>
        <taxon>Bacillales</taxon>
        <taxon>Paenibacillaceae</taxon>
        <taxon>Brevibacillus</taxon>
    </lineage>
</organism>
<keyword evidence="3" id="KW-1185">Reference proteome</keyword>
<name>A0ABQ0TJ73_9BACL</name>
<evidence type="ECO:0008006" key="4">
    <source>
        <dbReference type="Google" id="ProtNLM"/>
    </source>
</evidence>
<dbReference type="RefSeq" id="WP_049740815.1">
    <property type="nucleotide sequence ID" value="NZ_BJON01000004.1"/>
</dbReference>
<feature type="chain" id="PRO_5046105400" description="Lipoprotein" evidence="1">
    <location>
        <begin position="30"/>
        <end position="145"/>
    </location>
</feature>
<comment type="caution">
    <text evidence="2">The sequence shown here is derived from an EMBL/GenBank/DDBJ whole genome shotgun (WGS) entry which is preliminary data.</text>
</comment>
<sequence length="145" mass="15989">MQHTWCKGKMAWLVAFFMALFLISGCSPAESNAPSRQEKTNAVASWPYPFVKIEGRVYVIQTSGEGKVAKELIGEQIGRVEMKYEFEGEEGTASGTVIVSNYLEEGTKLYAIKGVDQSASIAIEAGEDEFFQATEEGVFQKEKSN</sequence>
<evidence type="ECO:0000313" key="3">
    <source>
        <dbReference type="Proteomes" id="UP000319578"/>
    </source>
</evidence>